<evidence type="ECO:0000313" key="1">
    <source>
        <dbReference type="EMBL" id="MFD1846615.1"/>
    </source>
</evidence>
<dbReference type="SUPFAM" id="SSF56634">
    <property type="entry name" value="Heme-dependent catalase-like"/>
    <property type="match status" value="1"/>
</dbReference>
<name>A0ABW4Q7B8_9MICC</name>
<evidence type="ECO:0008006" key="3">
    <source>
        <dbReference type="Google" id="ProtNLM"/>
    </source>
</evidence>
<sequence length="244" mass="26210">MRVTTALGKGFAGLFATMKAVRPQRPIHPDGVWLTGTLARTGPPVSSGVSWIDGTGQDPIRARLSRSVGLPRWSPDILGLALRVPHGSDHFDVLLASTGASFPARFVLLPQRNVQAAKFTSMMPYKGGKSAVLLAAFPLDPSGRMPATPAGLRVGLAKRPLELALCFSRPLGDWTRFGTLVLTLEEPEPVPAARDGNLTGLRFDPVRRPLPGSETYAWTRALREPSYAEARVAPDTAGPRFNSP</sequence>
<evidence type="ECO:0000313" key="2">
    <source>
        <dbReference type="Proteomes" id="UP001597307"/>
    </source>
</evidence>
<protein>
    <recommendedName>
        <fullName evidence="3">Phosphodiesterase</fullName>
    </recommendedName>
</protein>
<dbReference type="RefSeq" id="WP_343878535.1">
    <property type="nucleotide sequence ID" value="NZ_BAAAIJ010000020.1"/>
</dbReference>
<gene>
    <name evidence="1" type="ORF">ACFSFX_08400</name>
</gene>
<dbReference type="Proteomes" id="UP001597307">
    <property type="component" value="Unassembled WGS sequence"/>
</dbReference>
<organism evidence="1 2">
    <name type="scientific">Arthrobacter flavus</name>
    <dbReference type="NCBI Taxonomy" id="95172"/>
    <lineage>
        <taxon>Bacteria</taxon>
        <taxon>Bacillati</taxon>
        <taxon>Actinomycetota</taxon>
        <taxon>Actinomycetes</taxon>
        <taxon>Micrococcales</taxon>
        <taxon>Micrococcaceae</taxon>
        <taxon>Arthrobacter</taxon>
    </lineage>
</organism>
<dbReference type="EMBL" id="JBHUGA010000021">
    <property type="protein sequence ID" value="MFD1846615.1"/>
    <property type="molecule type" value="Genomic_DNA"/>
</dbReference>
<proteinExistence type="predicted"/>
<dbReference type="InterPro" id="IPR020835">
    <property type="entry name" value="Catalase_sf"/>
</dbReference>
<keyword evidence="2" id="KW-1185">Reference proteome</keyword>
<accession>A0ABW4Q7B8</accession>
<reference evidence="2" key="1">
    <citation type="journal article" date="2019" name="Int. J. Syst. Evol. Microbiol.">
        <title>The Global Catalogue of Microorganisms (GCM) 10K type strain sequencing project: providing services to taxonomists for standard genome sequencing and annotation.</title>
        <authorList>
            <consortium name="The Broad Institute Genomics Platform"/>
            <consortium name="The Broad Institute Genome Sequencing Center for Infectious Disease"/>
            <person name="Wu L."/>
            <person name="Ma J."/>
        </authorList>
    </citation>
    <scope>NUCLEOTIDE SEQUENCE [LARGE SCALE GENOMIC DNA]</scope>
    <source>
        <strain evidence="2">JCM 11496</strain>
    </source>
</reference>
<comment type="caution">
    <text evidence="1">The sequence shown here is derived from an EMBL/GenBank/DDBJ whole genome shotgun (WGS) entry which is preliminary data.</text>
</comment>